<proteinExistence type="predicted"/>
<gene>
    <name evidence="1" type="ORF">L931_02440</name>
</gene>
<evidence type="ECO:0008006" key="3">
    <source>
        <dbReference type="Google" id="ProtNLM"/>
    </source>
</evidence>
<evidence type="ECO:0000313" key="1">
    <source>
        <dbReference type="EMBL" id="EQD99607.1"/>
    </source>
</evidence>
<sequence length="31" mass="3627">MGKIETTIFVDWENLRSDLKAIQETDAFKRA</sequence>
<organism evidence="1 2">
    <name type="scientific">Helicobacter pylori PZ5024</name>
    <dbReference type="NCBI Taxonomy" id="1337391"/>
    <lineage>
        <taxon>Bacteria</taxon>
        <taxon>Pseudomonadati</taxon>
        <taxon>Campylobacterota</taxon>
        <taxon>Epsilonproteobacteria</taxon>
        <taxon>Campylobacterales</taxon>
        <taxon>Helicobacteraceae</taxon>
        <taxon>Helicobacter</taxon>
    </lineage>
</organism>
<reference evidence="1 2" key="1">
    <citation type="journal article" date="2013" name="Genome Announc.">
        <title>Draft Genome Sequences of Helicobacter pylori Strains Isolated from Regions of Low and High Gastric Cancer Risk in Colombia.</title>
        <authorList>
            <person name="Sheh A."/>
            <person name="Piazuelo M.B."/>
            <person name="Wilson K.T."/>
            <person name="Correa P."/>
            <person name="Fox J.G."/>
        </authorList>
    </citation>
    <scope>NUCLEOTIDE SEQUENCE [LARGE SCALE GENOMIC DNA]</scope>
    <source>
        <strain evidence="1 2">PZ5024</strain>
    </source>
</reference>
<accession>T2T421</accession>
<name>T2T421_HELPX</name>
<evidence type="ECO:0000313" key="2">
    <source>
        <dbReference type="Proteomes" id="UP000015645"/>
    </source>
</evidence>
<dbReference type="EMBL" id="ASYS01000032">
    <property type="protein sequence ID" value="EQD99607.1"/>
    <property type="molecule type" value="Genomic_DNA"/>
</dbReference>
<comment type="caution">
    <text evidence="1">The sequence shown here is derived from an EMBL/GenBank/DDBJ whole genome shotgun (WGS) entry which is preliminary data.</text>
</comment>
<dbReference type="AlphaFoldDB" id="T2T421"/>
<dbReference type="Proteomes" id="UP000015645">
    <property type="component" value="Unassembled WGS sequence"/>
</dbReference>
<protein>
    <recommendedName>
        <fullName evidence="3">NYN domain-containing protein</fullName>
    </recommendedName>
</protein>